<proteinExistence type="predicted"/>
<feature type="transmembrane region" description="Helical" evidence="1">
    <location>
        <begin position="166"/>
        <end position="182"/>
    </location>
</feature>
<feature type="transmembrane region" description="Helical" evidence="1">
    <location>
        <begin position="259"/>
        <end position="279"/>
    </location>
</feature>
<dbReference type="RefSeq" id="WP_199112652.1">
    <property type="nucleotide sequence ID" value="NZ_JAELVQ010000002.1"/>
</dbReference>
<dbReference type="InterPro" id="IPR005240">
    <property type="entry name" value="DUF389"/>
</dbReference>
<accession>A0A8J7LRU1</accession>
<organism evidence="2 3">
    <name type="scientific">Snuella sedimenti</name>
    <dbReference type="NCBI Taxonomy" id="2798802"/>
    <lineage>
        <taxon>Bacteria</taxon>
        <taxon>Pseudomonadati</taxon>
        <taxon>Bacteroidota</taxon>
        <taxon>Flavobacteriia</taxon>
        <taxon>Flavobacteriales</taxon>
        <taxon>Flavobacteriaceae</taxon>
        <taxon>Snuella</taxon>
    </lineage>
</organism>
<keyword evidence="1" id="KW-1133">Transmembrane helix</keyword>
<evidence type="ECO:0000256" key="1">
    <source>
        <dbReference type="SAM" id="Phobius"/>
    </source>
</evidence>
<dbReference type="Proteomes" id="UP000610931">
    <property type="component" value="Unassembled WGS sequence"/>
</dbReference>
<dbReference type="PANTHER" id="PTHR20992">
    <property type="entry name" value="AT15442P-RELATED"/>
    <property type="match status" value="1"/>
</dbReference>
<name>A0A8J7LRU1_9FLAO</name>
<comment type="caution">
    <text evidence="2">The sequence shown here is derived from an EMBL/GenBank/DDBJ whole genome shotgun (WGS) entry which is preliminary data.</text>
</comment>
<sequence length="486" mass="54926">MEENKFNFSEEELKKEQTIEASKETIKEEAKGLFQSIRSFLNDLLDFRDDTDREATIQAIKNDISFKGATAWILICSIFVASVGLNANSTAVVIGAMLISPLMGPILGVGLSIAINDIDTLKKSLINLATMIVLSLLTAFLFFWFFPLSDVTSELLGRVKPDIRDVLIAFFGGLALIIARTKRGTIASVIFGVAIATALMPPLCTAGYGLAKGNLEYFSGAMYLFTINTIFIAMATIIVLKVLRFPMLKYVNSKKRRRLARLATLLAIVVMIPAVWTFLNVLNESNFNRDASSFVSNELKSLPHADYLKRNASYKYDRKGSSIIELNTFGLEEIPESTIAILQDRMKDYSALSNSKLVINQNRSKLNNFRYMEELRTRDSLDLLSQTQKINFLENKVKQLTKLEKNYIAFDQLAKEVEINYETIEQISYANVINSNFKKMDTLSVFSIKWVDSLSNETVRKKDKEKLEKWLRLKLGLDTLVVKRVN</sequence>
<protein>
    <submittedName>
        <fullName evidence="2">DUF389 domain-containing protein</fullName>
    </submittedName>
</protein>
<evidence type="ECO:0000313" key="3">
    <source>
        <dbReference type="Proteomes" id="UP000610931"/>
    </source>
</evidence>
<feature type="transmembrane region" description="Helical" evidence="1">
    <location>
        <begin position="64"/>
        <end position="85"/>
    </location>
</feature>
<gene>
    <name evidence="2" type="ORF">JF259_01825</name>
</gene>
<keyword evidence="1" id="KW-0472">Membrane</keyword>
<keyword evidence="3" id="KW-1185">Reference proteome</keyword>
<dbReference type="EMBL" id="JAELVQ010000002">
    <property type="protein sequence ID" value="MBJ6366816.1"/>
    <property type="molecule type" value="Genomic_DNA"/>
</dbReference>
<keyword evidence="1" id="KW-0812">Transmembrane</keyword>
<feature type="transmembrane region" description="Helical" evidence="1">
    <location>
        <begin position="217"/>
        <end position="239"/>
    </location>
</feature>
<reference evidence="2" key="1">
    <citation type="submission" date="2020-12" db="EMBL/GenBank/DDBJ databases">
        <title>Snuella sp. nov., isolated from sediment in Incheon.</title>
        <authorList>
            <person name="Kim W."/>
        </authorList>
    </citation>
    <scope>NUCLEOTIDE SEQUENCE</scope>
    <source>
        <strain evidence="2">CAU 1569</strain>
    </source>
</reference>
<dbReference type="AlphaFoldDB" id="A0A8J7LRU1"/>
<dbReference type="Pfam" id="PF04087">
    <property type="entry name" value="DUF389"/>
    <property type="match status" value="1"/>
</dbReference>
<feature type="transmembrane region" description="Helical" evidence="1">
    <location>
        <begin position="91"/>
        <end position="113"/>
    </location>
</feature>
<feature type="transmembrane region" description="Helical" evidence="1">
    <location>
        <begin position="125"/>
        <end position="146"/>
    </location>
</feature>
<feature type="transmembrane region" description="Helical" evidence="1">
    <location>
        <begin position="189"/>
        <end position="211"/>
    </location>
</feature>
<evidence type="ECO:0000313" key="2">
    <source>
        <dbReference type="EMBL" id="MBJ6366816.1"/>
    </source>
</evidence>
<dbReference type="PANTHER" id="PTHR20992:SF9">
    <property type="entry name" value="AT15442P-RELATED"/>
    <property type="match status" value="1"/>
</dbReference>